<feature type="transmembrane region" description="Helical" evidence="6">
    <location>
        <begin position="6"/>
        <end position="24"/>
    </location>
</feature>
<evidence type="ECO:0000256" key="2">
    <source>
        <dbReference type="ARBA" id="ARBA00009160"/>
    </source>
</evidence>
<dbReference type="RefSeq" id="WP_006077707.1">
    <property type="nucleotide sequence ID" value="NZ_AOMD01000021.1"/>
</dbReference>
<evidence type="ECO:0008006" key="9">
    <source>
        <dbReference type="Google" id="ProtNLM"/>
    </source>
</evidence>
<keyword evidence="8" id="KW-1185">Reference proteome</keyword>
<evidence type="ECO:0000313" key="8">
    <source>
        <dbReference type="Proteomes" id="UP000011669"/>
    </source>
</evidence>
<dbReference type="OrthoDB" id="214393at2157"/>
<sequence>MGFETALGNLGTAFGGSALAGGVTGFAAKKLAKIAVAIVGIQLAVFTYLDHQGVLDVQWAALDHVLAGVQQSLQTVPPWLTALGTTLPVGAGFVGGFFLGFKRA</sequence>
<dbReference type="STRING" id="1227455.C449_09269"/>
<dbReference type="Pfam" id="PF04930">
    <property type="entry name" value="FUN14"/>
    <property type="match status" value="1"/>
</dbReference>
<proteinExistence type="inferred from homology"/>
<comment type="similarity">
    <text evidence="2">Belongs to the FUN14 family.</text>
</comment>
<feature type="transmembrane region" description="Helical" evidence="6">
    <location>
        <begin position="31"/>
        <end position="49"/>
    </location>
</feature>
<keyword evidence="3 6" id="KW-0812">Transmembrane</keyword>
<keyword evidence="5 6" id="KW-0472">Membrane</keyword>
<dbReference type="PATRIC" id="fig|1227455.4.peg.1897"/>
<protein>
    <recommendedName>
        <fullName evidence="9">FUN14 family protein</fullName>
    </recommendedName>
</protein>
<name>M0MGH0_9EURY</name>
<keyword evidence="4 6" id="KW-1133">Transmembrane helix</keyword>
<dbReference type="InParanoid" id="M0MGH0"/>
<feature type="transmembrane region" description="Helical" evidence="6">
    <location>
        <begin position="79"/>
        <end position="101"/>
    </location>
</feature>
<dbReference type="InterPro" id="IPR007014">
    <property type="entry name" value="FUN14"/>
</dbReference>
<dbReference type="Proteomes" id="UP000011669">
    <property type="component" value="Unassembled WGS sequence"/>
</dbReference>
<dbReference type="EMBL" id="AOMD01000021">
    <property type="protein sequence ID" value="EMA44837.1"/>
    <property type="molecule type" value="Genomic_DNA"/>
</dbReference>
<dbReference type="GO" id="GO:0016020">
    <property type="term" value="C:membrane"/>
    <property type="evidence" value="ECO:0007669"/>
    <property type="project" value="UniProtKB-SubCell"/>
</dbReference>
<organism evidence="7 8">
    <name type="scientific">Halococcus saccharolyticus DSM 5350</name>
    <dbReference type="NCBI Taxonomy" id="1227455"/>
    <lineage>
        <taxon>Archaea</taxon>
        <taxon>Methanobacteriati</taxon>
        <taxon>Methanobacteriota</taxon>
        <taxon>Stenosarchaea group</taxon>
        <taxon>Halobacteria</taxon>
        <taxon>Halobacteriales</taxon>
        <taxon>Halococcaceae</taxon>
        <taxon>Halococcus</taxon>
    </lineage>
</organism>
<evidence type="ECO:0000256" key="5">
    <source>
        <dbReference type="ARBA" id="ARBA00023136"/>
    </source>
</evidence>
<dbReference type="AlphaFoldDB" id="M0MGH0"/>
<comment type="caution">
    <text evidence="7">The sequence shown here is derived from an EMBL/GenBank/DDBJ whole genome shotgun (WGS) entry which is preliminary data.</text>
</comment>
<evidence type="ECO:0000256" key="1">
    <source>
        <dbReference type="ARBA" id="ARBA00004370"/>
    </source>
</evidence>
<comment type="subcellular location">
    <subcellularLocation>
        <location evidence="1">Membrane</location>
    </subcellularLocation>
</comment>
<evidence type="ECO:0000313" key="7">
    <source>
        <dbReference type="EMBL" id="EMA44837.1"/>
    </source>
</evidence>
<gene>
    <name evidence="7" type="ORF">C449_09269</name>
</gene>
<reference evidence="7 8" key="1">
    <citation type="journal article" date="2014" name="PLoS Genet.">
        <title>Phylogenetically driven sequencing of extremely halophilic archaea reveals strategies for static and dynamic osmo-response.</title>
        <authorList>
            <person name="Becker E.A."/>
            <person name="Seitzer P.M."/>
            <person name="Tritt A."/>
            <person name="Larsen D."/>
            <person name="Krusor M."/>
            <person name="Yao A.I."/>
            <person name="Wu D."/>
            <person name="Madern D."/>
            <person name="Eisen J.A."/>
            <person name="Darling A.E."/>
            <person name="Facciotti M.T."/>
        </authorList>
    </citation>
    <scope>NUCLEOTIDE SEQUENCE [LARGE SCALE GENOMIC DNA]</scope>
    <source>
        <strain evidence="7 8">DSM 5350</strain>
    </source>
</reference>
<evidence type="ECO:0000256" key="6">
    <source>
        <dbReference type="SAM" id="Phobius"/>
    </source>
</evidence>
<accession>M0MGH0</accession>
<evidence type="ECO:0000256" key="3">
    <source>
        <dbReference type="ARBA" id="ARBA00022692"/>
    </source>
</evidence>
<evidence type="ECO:0000256" key="4">
    <source>
        <dbReference type="ARBA" id="ARBA00022989"/>
    </source>
</evidence>